<protein>
    <submittedName>
        <fullName evidence="1">Uncharacterized protein</fullName>
    </submittedName>
</protein>
<name>A0A8C1S9V3_CYPCA</name>
<evidence type="ECO:0000313" key="1">
    <source>
        <dbReference type="Ensembl" id="ENSCCRP00015004762.1"/>
    </source>
</evidence>
<organism evidence="1 2">
    <name type="scientific">Cyprinus carpio</name>
    <name type="common">Common carp</name>
    <dbReference type="NCBI Taxonomy" id="7962"/>
    <lineage>
        <taxon>Eukaryota</taxon>
        <taxon>Metazoa</taxon>
        <taxon>Chordata</taxon>
        <taxon>Craniata</taxon>
        <taxon>Vertebrata</taxon>
        <taxon>Euteleostomi</taxon>
        <taxon>Actinopterygii</taxon>
        <taxon>Neopterygii</taxon>
        <taxon>Teleostei</taxon>
        <taxon>Ostariophysi</taxon>
        <taxon>Cypriniformes</taxon>
        <taxon>Cyprinidae</taxon>
        <taxon>Cyprininae</taxon>
        <taxon>Cyprinus</taxon>
    </lineage>
</organism>
<dbReference type="PANTHER" id="PTHR31025:SF19">
    <property type="entry name" value="SI:CH73-42K18.1-RELATED"/>
    <property type="match status" value="1"/>
</dbReference>
<evidence type="ECO:0000313" key="2">
    <source>
        <dbReference type="Proteomes" id="UP000694700"/>
    </source>
</evidence>
<dbReference type="AlphaFoldDB" id="A0A8C1S9V3"/>
<accession>A0A8C1S9V3</accession>
<dbReference type="PANTHER" id="PTHR31025">
    <property type="entry name" value="SI:CH211-196P9.1-RELATED"/>
    <property type="match status" value="1"/>
</dbReference>
<sequence>MVFMMGSHEKMLLRVILCEGDIRKIALAKKPDSIDDLVVSLKEILNVDFKFSLQYEDQDFDNALCNLTDISALKDRTTVKIIPVLELTPVDVVEPLNNSTSTEDAEILSTSPQGRQKHWPNEFVVPSFSVDVEYRLQQGKLKYLNDGTFLKPSKDLKHQILEKLAETIFAFKAYPDDQDYEQVASALVKQHPCLLESCSRTGWGGWKNSLKFKMGNYRTKMRKFGVPDVTVNAGKRGANNPEGEPSRKNIKKPKKCELNFLPNYPEGHDDASLESARKVLEEEMKKRTPSASVLSQKMDLTFALRRKEMVMSAPAITDVLDRWPSLFREAQVILFLFC</sequence>
<proteinExistence type="predicted"/>
<dbReference type="Proteomes" id="UP000694700">
    <property type="component" value="Unplaced"/>
</dbReference>
<dbReference type="Ensembl" id="ENSCCRT00015004965.1">
    <property type="protein sequence ID" value="ENSCCRP00015004762.1"/>
    <property type="gene ID" value="ENSCCRG00015002612.1"/>
</dbReference>
<reference evidence="1" key="1">
    <citation type="submission" date="2025-08" db="UniProtKB">
        <authorList>
            <consortium name="Ensembl"/>
        </authorList>
    </citation>
    <scope>IDENTIFICATION</scope>
</reference>